<sequence length="262" mass="28366">MTEAELRPQTTSLVVKLGVDLVAAGAASLMASPFVTILDRAIIENASGKRHLGFAIQTLLGKFVRNPVAFFQRREFALVYGLYAATYASANTIETLCDAAETPSAMPKFVTTTAVNVSLCVYKDREFARMFGVVKPHSFPLVSLGLFAMRDSMTVGATFLTPPEIAQFIESTGCSKGTSGMLAQVLFPSLIQFASTPLHLLSLDLYNHPSAAATARTTFIKSKYWETVAARVSRIVPAFGLGSIGNKYMRDEMRATLHSHGV</sequence>
<dbReference type="EMBL" id="CAADRA010000405">
    <property type="protein sequence ID" value="VFT80047.1"/>
    <property type="molecule type" value="Genomic_DNA"/>
</dbReference>
<accession>A0A485KDP7</accession>
<dbReference type="Proteomes" id="UP000332933">
    <property type="component" value="Unassembled WGS sequence"/>
</dbReference>
<dbReference type="PANTHER" id="PTHR37845:SF1">
    <property type="entry name" value="SEQUENCE ORPHAN"/>
    <property type="match status" value="1"/>
</dbReference>
<dbReference type="GO" id="GO:0005739">
    <property type="term" value="C:mitochondrion"/>
    <property type="evidence" value="ECO:0007669"/>
    <property type="project" value="TreeGrafter"/>
</dbReference>
<proteinExistence type="predicted"/>
<keyword evidence="3" id="KW-1185">Reference proteome</keyword>
<reference evidence="2 3" key="1">
    <citation type="submission" date="2019-03" db="EMBL/GenBank/DDBJ databases">
        <authorList>
            <person name="Gaulin E."/>
            <person name="Dumas B."/>
        </authorList>
    </citation>
    <scope>NUCLEOTIDE SEQUENCE [LARGE SCALE GENOMIC DNA]</scope>
    <source>
        <strain evidence="2">CBS 568.67</strain>
    </source>
</reference>
<evidence type="ECO:0000313" key="2">
    <source>
        <dbReference type="EMBL" id="VFT80047.1"/>
    </source>
</evidence>
<dbReference type="EMBL" id="VJMH01000405">
    <property type="protein sequence ID" value="KAF0716436.1"/>
    <property type="molecule type" value="Genomic_DNA"/>
</dbReference>
<evidence type="ECO:0000313" key="1">
    <source>
        <dbReference type="EMBL" id="KAF0716436.1"/>
    </source>
</evidence>
<dbReference type="AlphaFoldDB" id="A0A485KDP7"/>
<dbReference type="OrthoDB" id="275936at2759"/>
<protein>
    <submittedName>
        <fullName evidence="2">Aste57867_2860 protein</fullName>
    </submittedName>
</protein>
<reference evidence="1" key="2">
    <citation type="submission" date="2019-06" db="EMBL/GenBank/DDBJ databases">
        <title>Genomics analysis of Aphanomyces spp. identifies a new class of oomycete effector associated with host adaptation.</title>
        <authorList>
            <person name="Gaulin E."/>
        </authorList>
    </citation>
    <scope>NUCLEOTIDE SEQUENCE</scope>
    <source>
        <strain evidence="1">CBS 578.67</strain>
    </source>
</reference>
<name>A0A485KDP7_9STRA</name>
<organism evidence="2 3">
    <name type="scientific">Aphanomyces stellatus</name>
    <dbReference type="NCBI Taxonomy" id="120398"/>
    <lineage>
        <taxon>Eukaryota</taxon>
        <taxon>Sar</taxon>
        <taxon>Stramenopiles</taxon>
        <taxon>Oomycota</taxon>
        <taxon>Saprolegniomycetes</taxon>
        <taxon>Saprolegniales</taxon>
        <taxon>Verrucalvaceae</taxon>
        <taxon>Aphanomyces</taxon>
    </lineage>
</organism>
<gene>
    <name evidence="2" type="primary">Aste57867_2860</name>
    <name evidence="1" type="ORF">As57867_002852</name>
    <name evidence="2" type="ORF">ASTE57867_2860</name>
</gene>
<dbReference type="InterPro" id="IPR038781">
    <property type="entry name" value="C365.16-ike"/>
</dbReference>
<dbReference type="PANTHER" id="PTHR37845">
    <property type="entry name" value="SEQUENCE ORPHAN"/>
    <property type="match status" value="1"/>
</dbReference>
<evidence type="ECO:0000313" key="3">
    <source>
        <dbReference type="Proteomes" id="UP000332933"/>
    </source>
</evidence>